<keyword evidence="8" id="KW-1185">Reference proteome</keyword>
<feature type="transmembrane region" description="Helical" evidence="6">
    <location>
        <begin position="156"/>
        <end position="176"/>
    </location>
</feature>
<protein>
    <recommendedName>
        <fullName evidence="6">Protein PNS1</fullName>
    </recommendedName>
</protein>
<accession>A0A9N9AVL0</accession>
<name>A0A9N9AVL0_9GLOM</name>
<dbReference type="GO" id="GO:0005886">
    <property type="term" value="C:plasma membrane"/>
    <property type="evidence" value="ECO:0007669"/>
    <property type="project" value="UniProtKB-SubCell"/>
</dbReference>
<comment type="caution">
    <text evidence="6">Lacks conserved residue(s) required for the propagation of feature annotation.</text>
</comment>
<dbReference type="OrthoDB" id="420519at2759"/>
<evidence type="ECO:0000256" key="6">
    <source>
        <dbReference type="RuleBase" id="RU368066"/>
    </source>
</evidence>
<evidence type="ECO:0000256" key="1">
    <source>
        <dbReference type="ARBA" id="ARBA00004141"/>
    </source>
</evidence>
<gene>
    <name evidence="7" type="ORF">ALEPTO_LOCUS5669</name>
</gene>
<organism evidence="7 8">
    <name type="scientific">Ambispora leptoticha</name>
    <dbReference type="NCBI Taxonomy" id="144679"/>
    <lineage>
        <taxon>Eukaryota</taxon>
        <taxon>Fungi</taxon>
        <taxon>Fungi incertae sedis</taxon>
        <taxon>Mucoromycota</taxon>
        <taxon>Glomeromycotina</taxon>
        <taxon>Glomeromycetes</taxon>
        <taxon>Archaeosporales</taxon>
        <taxon>Ambisporaceae</taxon>
        <taxon>Ambispora</taxon>
    </lineage>
</organism>
<comment type="similarity">
    <text evidence="2 6">Belongs to the CTL (choline transporter-like) family.</text>
</comment>
<feature type="transmembrane region" description="Helical" evidence="6">
    <location>
        <begin position="257"/>
        <end position="276"/>
    </location>
</feature>
<dbReference type="GO" id="GO:0022857">
    <property type="term" value="F:transmembrane transporter activity"/>
    <property type="evidence" value="ECO:0007669"/>
    <property type="project" value="UniProtKB-UniRule"/>
</dbReference>
<dbReference type="Proteomes" id="UP000789508">
    <property type="component" value="Unassembled WGS sequence"/>
</dbReference>
<reference evidence="7" key="1">
    <citation type="submission" date="2021-06" db="EMBL/GenBank/DDBJ databases">
        <authorList>
            <person name="Kallberg Y."/>
            <person name="Tangrot J."/>
            <person name="Rosling A."/>
        </authorList>
    </citation>
    <scope>NUCLEOTIDE SEQUENCE</scope>
    <source>
        <strain evidence="7">FL130A</strain>
    </source>
</reference>
<evidence type="ECO:0000256" key="3">
    <source>
        <dbReference type="ARBA" id="ARBA00022692"/>
    </source>
</evidence>
<sequence>MLKLSIVLAEPHFYIVPKTVIPKLAHFDKTIVMFSEFAKSTLSRRGDSSINSNPSVFFSVSSVAIDADPQEAIPLQESREFSNVDYQDDYQETEHTLPILSQPPPYNTQMPASIYLDEQPPLNNRRNSLSEGLLSSTSLPPPLVSTSKQTYKDSPFAILFLAGIFVIMFSGIILLFKTKSLSWDDYAKAKIFSVIYNSMDMNSRTYSFITFYIFMYLWASEVFSNIQRVTLAGVVSNWYFHRHVSERFNGKMITKLALIRATTTSFGTVCFGALILSTIQTIQYVYTQLKKRSRGRLSDIFYCVTVCLHCIEALIENLNNYALIYAGISGHNFCTSAKFTTKVFRRNLISGLFADVYTKFILSVGSLVISLISGIITFAYATHSLESPYGYVVAIIAFLIPYYTSKFYAGIMSNTIDALFLCYALDQDNDTNHCHLAHKTFKPFE</sequence>
<evidence type="ECO:0000256" key="5">
    <source>
        <dbReference type="ARBA" id="ARBA00023136"/>
    </source>
</evidence>
<feature type="transmembrane region" description="Helical" evidence="6">
    <location>
        <begin position="206"/>
        <end position="226"/>
    </location>
</feature>
<keyword evidence="3 6" id="KW-0812">Transmembrane</keyword>
<evidence type="ECO:0000256" key="4">
    <source>
        <dbReference type="ARBA" id="ARBA00022989"/>
    </source>
</evidence>
<feature type="transmembrane region" description="Helical" evidence="6">
    <location>
        <begin position="388"/>
        <end position="404"/>
    </location>
</feature>
<dbReference type="PANTHER" id="PTHR12385">
    <property type="entry name" value="CHOLINE TRANSPORTER-LIKE (SLC FAMILY 44)"/>
    <property type="match status" value="1"/>
</dbReference>
<proteinExistence type="inferred from homology"/>
<dbReference type="EMBL" id="CAJVPS010001668">
    <property type="protein sequence ID" value="CAG8546591.1"/>
    <property type="molecule type" value="Genomic_DNA"/>
</dbReference>
<comment type="caution">
    <text evidence="7">The sequence shown here is derived from an EMBL/GenBank/DDBJ whole genome shotgun (WGS) entry which is preliminary data.</text>
</comment>
<dbReference type="AlphaFoldDB" id="A0A9N9AVL0"/>
<keyword evidence="4 6" id="KW-1133">Transmembrane helix</keyword>
<keyword evidence="5 6" id="KW-0472">Membrane</keyword>
<comment type="function">
    <text evidence="6">Probably involved in transport through the plasma membrane.</text>
</comment>
<evidence type="ECO:0000313" key="8">
    <source>
        <dbReference type="Proteomes" id="UP000789508"/>
    </source>
</evidence>
<comment type="subcellular location">
    <subcellularLocation>
        <location evidence="6">Cell membrane</location>
        <topology evidence="6">Multi-pass membrane protein</topology>
    </subcellularLocation>
    <subcellularLocation>
        <location evidence="1">Membrane</location>
        <topology evidence="1">Multi-pass membrane protein</topology>
    </subcellularLocation>
</comment>
<dbReference type="PANTHER" id="PTHR12385:SF88">
    <property type="entry name" value="CHOLINE TRANSPORTER-LIKE PROTEIN CTL1"/>
    <property type="match status" value="1"/>
</dbReference>
<evidence type="ECO:0000313" key="7">
    <source>
        <dbReference type="EMBL" id="CAG8546591.1"/>
    </source>
</evidence>
<dbReference type="InterPro" id="IPR007603">
    <property type="entry name" value="Choline_transptr-like"/>
</dbReference>
<dbReference type="Pfam" id="PF04515">
    <property type="entry name" value="Choline_transpo"/>
    <property type="match status" value="1"/>
</dbReference>
<evidence type="ECO:0000256" key="2">
    <source>
        <dbReference type="ARBA" id="ARBA00007168"/>
    </source>
</evidence>
<feature type="transmembrane region" description="Helical" evidence="6">
    <location>
        <begin position="360"/>
        <end position="382"/>
    </location>
</feature>